<evidence type="ECO:0000259" key="12">
    <source>
        <dbReference type="Pfam" id="PF12777"/>
    </source>
</evidence>
<evidence type="ECO:0000256" key="7">
    <source>
        <dbReference type="ARBA" id="ARBA00023017"/>
    </source>
</evidence>
<comment type="similarity">
    <text evidence="2">Belongs to the dynein heavy chain family.</text>
</comment>
<dbReference type="InterPro" id="IPR041228">
    <property type="entry name" value="Dynein_C"/>
</dbReference>
<proteinExistence type="inferred from homology"/>
<dbReference type="GO" id="GO:0005874">
    <property type="term" value="C:microtubule"/>
    <property type="evidence" value="ECO:0007669"/>
    <property type="project" value="UniProtKB-KW"/>
</dbReference>
<evidence type="ECO:0000259" key="15">
    <source>
        <dbReference type="Pfam" id="PF18199"/>
    </source>
</evidence>
<dbReference type="InterPro" id="IPR043160">
    <property type="entry name" value="Dynein_C_barrel"/>
</dbReference>
<feature type="domain" description="Dynein heavy chain ATP-binding dynein motor region" evidence="13">
    <location>
        <begin position="517"/>
        <end position="611"/>
    </location>
</feature>
<dbReference type="InterPro" id="IPR026983">
    <property type="entry name" value="DHC"/>
</dbReference>
<dbReference type="InterPro" id="IPR024743">
    <property type="entry name" value="Dynein_HC_stalk"/>
</dbReference>
<dbReference type="InterPro" id="IPR027417">
    <property type="entry name" value="P-loop_NTPase"/>
</dbReference>
<sequence length="1412" mass="155195">MTKEQVDALPVDGFVNIHKSIDEEWKQAPCRYVNFVKSYHNIFSRKKAALVQRQNMLSSGVEALRRARSDVSRLQAEAGQQEVLLRDKQAAAAHALQQISATVRANTDHKDEMQTLKRNIEVENEKLQAQKKEIEAELAAVEPIIAEARSAVGDIRPESLSEVRSLRAPPEVVRDVLEGVLRLMGIADTSWHSMKNFLSKRGVKEDIRCLDASQISPAALASVQRLLESRGASFAPATAKRASAACAPLAAWVRANLHYAAALQRVQPLQAHQAKLHKNLTDAEQQMAALSSGLATVEERVAALQQQLGQHTRDAAGLELRLASANDTIRAATDLIQQLAHEYDAWENDLEYISKEISQLNQRSLLSAAYIVYLPDVTEPLARTFVEKWSALIEFEDASFSIINFLSSTEKQLKWEADGLPSDSSAIKNAVLIDQYLESQKCGFTPLIVDPDGEGLAWLKNTLADSQCDFISQRSEKLTTAVQYAARLGRTLVISDVESVREAWWGAARVLLQARAVPPLPPHAAPALARLNFTPTHHALTDQLVNYALQQQNPEVDEKNREIKLKKATLQKQQHELQENLLRELSNKANILQDAGVLASLSKTRATKATIAESLEAARGVQQATAAAARAYSPAASRAALLALATNSLAERYPLITLPVDFIQHVFVEAVRRQQDQTNINNEEVVKYVTRKIMERVLLGLHKKDKYVVVLYLLKEVYDDLIPNELWQIFLGNYDLEDTSNVDEIKSKYSWIPKDCVKKVAKLKEVNADLFARLSLNNEEAWKHFLASGDINVIHKMKLTAFEVVVAVTVTRPDSVYRAIVALVDQLLGVGVLAGGAPVKRARACAVRGARAPRPCLLLAAHARDALSAAAAHTTLTYVGIEEGRDAWEIASESCRGGSWLAISLGASPFTDDLQGFISAYLESPADRFNEEFRLWILSEDRDIPPLISNACVNVILEAPEGVKNNVMSSLNAWGAYSGDANTVRLHAALALFHAVVQERRAYVPEGWSQFYEWEWGDAEASARLIRSAGGGGSAGVGVGARAAVGMYGARVCGAADARVLAALQRRYLADAALAARWRPAPLEHTLPMTNNLTDYISAFDALPDIDTPQLLALPANCRVAWEKNAANNIITNLKELQSTVSVINKTDNITPLKSVLSLWKKLMSGSPFLKGDFQVEKAGGGWWRWACEGEARDVLRAAPRLHAGLAQHARTHRPSAPALLRVSDEWQLLWAGPTMIDAYVREFGMRARAALSRLETTPLNPDYMPTEVDLRSFLRPSRVVTALRVRTAARLACSVHALTLTVNWNWTEGESSQDGLVVRGLRLCGAKWAGGALQAGSPSDPPHSPAPPLLLRYVLQEGSSACAWERSVEVPVYASWARDVLVLSARAPLAPHYEPDAASLHAVALIVPEHD</sequence>
<evidence type="ECO:0000256" key="2">
    <source>
        <dbReference type="ARBA" id="ARBA00008887"/>
    </source>
</evidence>
<feature type="coiled-coil region" evidence="11">
    <location>
        <begin position="556"/>
        <end position="595"/>
    </location>
</feature>
<dbReference type="Proteomes" id="UP001154114">
    <property type="component" value="Chromosome 9"/>
</dbReference>
<gene>
    <name evidence="16" type="ORF">CINC_LOCUS13162</name>
</gene>
<dbReference type="Pfam" id="PF18199">
    <property type="entry name" value="Dynein_C"/>
    <property type="match status" value="1"/>
</dbReference>
<dbReference type="InterPro" id="IPR041658">
    <property type="entry name" value="AAA_lid_11"/>
</dbReference>
<dbReference type="GO" id="GO:0051959">
    <property type="term" value="F:dynein light intermediate chain binding"/>
    <property type="evidence" value="ECO:0007669"/>
    <property type="project" value="InterPro"/>
</dbReference>
<dbReference type="EMBL" id="LR824012">
    <property type="protein sequence ID" value="CAD0198891.1"/>
    <property type="molecule type" value="Genomic_DNA"/>
</dbReference>
<keyword evidence="3" id="KW-0963">Cytoplasm</keyword>
<evidence type="ECO:0000256" key="9">
    <source>
        <dbReference type="ARBA" id="ARBA00023175"/>
    </source>
</evidence>
<feature type="domain" description="Dynein heavy chain ATP-binding dynein motor region" evidence="13">
    <location>
        <begin position="414"/>
        <end position="500"/>
    </location>
</feature>
<dbReference type="GO" id="GO:0030286">
    <property type="term" value="C:dynein complex"/>
    <property type="evidence" value="ECO:0007669"/>
    <property type="project" value="UniProtKB-KW"/>
</dbReference>
<name>A0A9N8L393_CHRIL</name>
<keyword evidence="7" id="KW-0243">Dynein</keyword>
<dbReference type="Pfam" id="PF18198">
    <property type="entry name" value="AAA_lid_11"/>
    <property type="match status" value="1"/>
</dbReference>
<dbReference type="Gene3D" id="6.10.140.1060">
    <property type="match status" value="1"/>
</dbReference>
<feature type="domain" description="Dynein heavy chain AAA lid" evidence="14">
    <location>
        <begin position="986"/>
        <end position="1117"/>
    </location>
</feature>
<protein>
    <submittedName>
        <fullName evidence="16">Uncharacterized protein</fullName>
    </submittedName>
</protein>
<dbReference type="Gene3D" id="1.10.8.720">
    <property type="entry name" value="Region D6 of dynein motor"/>
    <property type="match status" value="1"/>
</dbReference>
<feature type="domain" description="Dynein heavy chain C-terminal" evidence="15">
    <location>
        <begin position="1222"/>
        <end position="1382"/>
    </location>
</feature>
<dbReference type="Gene3D" id="1.20.920.20">
    <property type="match status" value="1"/>
</dbReference>
<keyword evidence="9" id="KW-0505">Motor protein</keyword>
<dbReference type="PANTHER" id="PTHR45703:SF22">
    <property type="entry name" value="DYNEIN CYTOPLASMIC 2 HEAVY CHAIN 1"/>
    <property type="match status" value="1"/>
</dbReference>
<dbReference type="Pfam" id="PF12781">
    <property type="entry name" value="AAA_9"/>
    <property type="match status" value="2"/>
</dbReference>
<dbReference type="Gene3D" id="3.10.490.20">
    <property type="match status" value="1"/>
</dbReference>
<evidence type="ECO:0000256" key="11">
    <source>
        <dbReference type="SAM" id="Coils"/>
    </source>
</evidence>
<evidence type="ECO:0000313" key="17">
    <source>
        <dbReference type="Proteomes" id="UP001154114"/>
    </source>
</evidence>
<dbReference type="GO" id="GO:0007018">
    <property type="term" value="P:microtubule-based movement"/>
    <property type="evidence" value="ECO:0007669"/>
    <property type="project" value="InterPro"/>
</dbReference>
<evidence type="ECO:0000256" key="6">
    <source>
        <dbReference type="ARBA" id="ARBA00022840"/>
    </source>
</evidence>
<evidence type="ECO:0000256" key="4">
    <source>
        <dbReference type="ARBA" id="ARBA00022701"/>
    </source>
</evidence>
<dbReference type="Pfam" id="PF12777">
    <property type="entry name" value="MT"/>
    <property type="match status" value="1"/>
</dbReference>
<keyword evidence="6" id="KW-0067">ATP-binding</keyword>
<keyword evidence="5" id="KW-0547">Nucleotide-binding</keyword>
<dbReference type="InterPro" id="IPR035706">
    <property type="entry name" value="AAA_9"/>
</dbReference>
<comment type="subcellular location">
    <subcellularLocation>
        <location evidence="1">Cytoplasm</location>
        <location evidence="1">Cytoskeleton</location>
    </subcellularLocation>
</comment>
<evidence type="ECO:0000256" key="10">
    <source>
        <dbReference type="ARBA" id="ARBA00023212"/>
    </source>
</evidence>
<evidence type="ECO:0000256" key="5">
    <source>
        <dbReference type="ARBA" id="ARBA00022741"/>
    </source>
</evidence>
<evidence type="ECO:0000256" key="8">
    <source>
        <dbReference type="ARBA" id="ARBA00023054"/>
    </source>
</evidence>
<organism evidence="16 17">
    <name type="scientific">Chrysodeixis includens</name>
    <name type="common">Soybean looper</name>
    <name type="synonym">Pseudoplusia includens</name>
    <dbReference type="NCBI Taxonomy" id="689277"/>
    <lineage>
        <taxon>Eukaryota</taxon>
        <taxon>Metazoa</taxon>
        <taxon>Ecdysozoa</taxon>
        <taxon>Arthropoda</taxon>
        <taxon>Hexapoda</taxon>
        <taxon>Insecta</taxon>
        <taxon>Pterygota</taxon>
        <taxon>Neoptera</taxon>
        <taxon>Endopterygota</taxon>
        <taxon>Lepidoptera</taxon>
        <taxon>Glossata</taxon>
        <taxon>Ditrysia</taxon>
        <taxon>Noctuoidea</taxon>
        <taxon>Noctuidae</taxon>
        <taxon>Plusiinae</taxon>
        <taxon>Chrysodeixis</taxon>
    </lineage>
</organism>
<reference evidence="16" key="1">
    <citation type="submission" date="2021-12" db="EMBL/GenBank/DDBJ databases">
        <authorList>
            <person name="King R."/>
        </authorList>
    </citation>
    <scope>NUCLEOTIDE SEQUENCE</scope>
</reference>
<keyword evidence="4" id="KW-0493">Microtubule</keyword>
<evidence type="ECO:0000313" key="16">
    <source>
        <dbReference type="EMBL" id="CAD0198891.1"/>
    </source>
</evidence>
<dbReference type="GO" id="GO:0005524">
    <property type="term" value="F:ATP binding"/>
    <property type="evidence" value="ECO:0007669"/>
    <property type="project" value="UniProtKB-KW"/>
</dbReference>
<feature type="coiled-coil region" evidence="11">
    <location>
        <begin position="106"/>
        <end position="140"/>
    </location>
</feature>
<evidence type="ECO:0000256" key="1">
    <source>
        <dbReference type="ARBA" id="ARBA00004245"/>
    </source>
</evidence>
<dbReference type="FunFam" id="1.20.920.20:FF:000002">
    <property type="entry name" value="Cytoplasmic dynein 1 heavy chain"/>
    <property type="match status" value="1"/>
</dbReference>
<feature type="coiled-coil region" evidence="11">
    <location>
        <begin position="280"/>
        <end position="363"/>
    </location>
</feature>
<evidence type="ECO:0000259" key="14">
    <source>
        <dbReference type="Pfam" id="PF18198"/>
    </source>
</evidence>
<keyword evidence="8 11" id="KW-0175">Coiled coil</keyword>
<keyword evidence="17" id="KW-1185">Reference proteome</keyword>
<dbReference type="GO" id="GO:0045505">
    <property type="term" value="F:dynein intermediate chain binding"/>
    <property type="evidence" value="ECO:0007669"/>
    <property type="project" value="InterPro"/>
</dbReference>
<dbReference type="PANTHER" id="PTHR45703">
    <property type="entry name" value="DYNEIN HEAVY CHAIN"/>
    <property type="match status" value="1"/>
</dbReference>
<keyword evidence="10" id="KW-0206">Cytoskeleton</keyword>
<accession>A0A9N8L393</accession>
<evidence type="ECO:0000259" key="13">
    <source>
        <dbReference type="Pfam" id="PF12781"/>
    </source>
</evidence>
<dbReference type="OrthoDB" id="10252139at2759"/>
<feature type="domain" description="Dynein heavy chain coiled coil stalk" evidence="12">
    <location>
        <begin position="57"/>
        <end position="388"/>
    </location>
</feature>
<dbReference type="Gene3D" id="3.40.50.300">
    <property type="entry name" value="P-loop containing nucleotide triphosphate hydrolases"/>
    <property type="match status" value="1"/>
</dbReference>
<evidence type="ECO:0000256" key="3">
    <source>
        <dbReference type="ARBA" id="ARBA00022490"/>
    </source>
</evidence>
<dbReference type="InterPro" id="IPR042219">
    <property type="entry name" value="AAA_lid_11_sf"/>
</dbReference>